<accession>A0AA39NV02</accession>
<evidence type="ECO:0000313" key="8">
    <source>
        <dbReference type="Proteomes" id="UP001175227"/>
    </source>
</evidence>
<keyword evidence="2 6" id="KW-0547">Nucleotide-binding</keyword>
<dbReference type="GO" id="GO:0005834">
    <property type="term" value="C:heterotrimeric G-protein complex"/>
    <property type="evidence" value="ECO:0007669"/>
    <property type="project" value="TreeGrafter"/>
</dbReference>
<evidence type="ECO:0000256" key="6">
    <source>
        <dbReference type="PIRSR" id="PIRSR601019-1"/>
    </source>
</evidence>
<dbReference type="PANTHER" id="PTHR10218">
    <property type="entry name" value="GTP-BINDING PROTEIN ALPHA SUBUNIT"/>
    <property type="match status" value="1"/>
</dbReference>
<protein>
    <submittedName>
        <fullName evidence="7">Guanine nucleotide-binding protein alpha-3 subunit</fullName>
    </submittedName>
</protein>
<dbReference type="GO" id="GO:0001664">
    <property type="term" value="F:G protein-coupled receptor binding"/>
    <property type="evidence" value="ECO:0007669"/>
    <property type="project" value="TreeGrafter"/>
</dbReference>
<dbReference type="InterPro" id="IPR001019">
    <property type="entry name" value="Gprotein_alpha_su"/>
</dbReference>
<dbReference type="PANTHER" id="PTHR10218:SF369">
    <property type="entry name" value="GUANINE NUCLEOTIDE-BINDING PROTEIN ALPHA-2 SUBUNIT"/>
    <property type="match status" value="1"/>
</dbReference>
<evidence type="ECO:0000256" key="5">
    <source>
        <dbReference type="ARBA" id="ARBA00023224"/>
    </source>
</evidence>
<dbReference type="EMBL" id="JAUEPR010000041">
    <property type="protein sequence ID" value="KAK0472382.1"/>
    <property type="molecule type" value="Genomic_DNA"/>
</dbReference>
<dbReference type="FunFam" id="3.40.50.300:FF:000692">
    <property type="entry name" value="Guanine nucleotide-binding protein subunit alpha"/>
    <property type="match status" value="1"/>
</dbReference>
<feature type="binding site" evidence="6">
    <location>
        <begin position="3"/>
        <end position="7"/>
    </location>
    <ligand>
        <name>GTP</name>
        <dbReference type="ChEBI" id="CHEBI:37565"/>
    </ligand>
</feature>
<dbReference type="InterPro" id="IPR027417">
    <property type="entry name" value="P-loop_NTPase"/>
</dbReference>
<dbReference type="SUPFAM" id="SSF52540">
    <property type="entry name" value="P-loop containing nucleoside triphosphate hydrolases"/>
    <property type="match status" value="1"/>
</dbReference>
<organism evidence="7 8">
    <name type="scientific">Armillaria novae-zelandiae</name>
    <dbReference type="NCBI Taxonomy" id="153914"/>
    <lineage>
        <taxon>Eukaryota</taxon>
        <taxon>Fungi</taxon>
        <taxon>Dikarya</taxon>
        <taxon>Basidiomycota</taxon>
        <taxon>Agaricomycotina</taxon>
        <taxon>Agaricomycetes</taxon>
        <taxon>Agaricomycetidae</taxon>
        <taxon>Agaricales</taxon>
        <taxon>Marasmiineae</taxon>
        <taxon>Physalacriaceae</taxon>
        <taxon>Armillaria</taxon>
    </lineage>
</organism>
<name>A0AA39NV02_9AGAR</name>
<keyword evidence="5" id="KW-0807">Transducer</keyword>
<dbReference type="PROSITE" id="PS51882">
    <property type="entry name" value="G_ALPHA"/>
    <property type="match status" value="1"/>
</dbReference>
<keyword evidence="8" id="KW-1185">Reference proteome</keyword>
<sequence length="146" mass="16883">MVDIGGQCSQHCKWIHCLQSMTSIIFCTAISEHDQVLLEDREQNHLAESLKLFESVITSWWLLQTSIVLFLTKINVFKKKIPDIPLEHYFPTTKYILCQFMQANRAILVQATITSMSRLVFPTVKETMLQHTLKESEKMIVVIVLS</sequence>
<gene>
    <name evidence="7" type="ORF">IW261DRAFT_1553368</name>
</gene>
<dbReference type="GO" id="GO:0003924">
    <property type="term" value="F:GTPase activity"/>
    <property type="evidence" value="ECO:0007669"/>
    <property type="project" value="InterPro"/>
</dbReference>
<dbReference type="PRINTS" id="PR00318">
    <property type="entry name" value="GPROTEINA"/>
</dbReference>
<keyword evidence="4 6" id="KW-0342">GTP-binding</keyword>
<reference evidence="7" key="1">
    <citation type="submission" date="2023-06" db="EMBL/GenBank/DDBJ databases">
        <authorList>
            <consortium name="Lawrence Berkeley National Laboratory"/>
            <person name="Ahrendt S."/>
            <person name="Sahu N."/>
            <person name="Indic B."/>
            <person name="Wong-Bajracharya J."/>
            <person name="Merenyi Z."/>
            <person name="Ke H.-M."/>
            <person name="Monk M."/>
            <person name="Kocsube S."/>
            <person name="Drula E."/>
            <person name="Lipzen A."/>
            <person name="Balint B."/>
            <person name="Henrissat B."/>
            <person name="Andreopoulos B."/>
            <person name="Martin F.M."/>
            <person name="Harder C.B."/>
            <person name="Rigling D."/>
            <person name="Ford K.L."/>
            <person name="Foster G.D."/>
            <person name="Pangilinan J."/>
            <person name="Papanicolaou A."/>
            <person name="Barry K."/>
            <person name="LaButti K."/>
            <person name="Viragh M."/>
            <person name="Koriabine M."/>
            <person name="Yan M."/>
            <person name="Riley R."/>
            <person name="Champramary S."/>
            <person name="Plett K.L."/>
            <person name="Tsai I.J."/>
            <person name="Slot J."/>
            <person name="Sipos G."/>
            <person name="Plett J."/>
            <person name="Nagy L.G."/>
            <person name="Grigoriev I.V."/>
        </authorList>
    </citation>
    <scope>NUCLEOTIDE SEQUENCE</scope>
    <source>
        <strain evidence="7">ICMP 16352</strain>
    </source>
</reference>
<keyword evidence="3" id="KW-0460">Magnesium</keyword>
<dbReference type="GO" id="GO:0005737">
    <property type="term" value="C:cytoplasm"/>
    <property type="evidence" value="ECO:0007669"/>
    <property type="project" value="TreeGrafter"/>
</dbReference>
<evidence type="ECO:0000256" key="1">
    <source>
        <dbReference type="ARBA" id="ARBA00022723"/>
    </source>
</evidence>
<evidence type="ECO:0000313" key="7">
    <source>
        <dbReference type="EMBL" id="KAK0472382.1"/>
    </source>
</evidence>
<dbReference type="AlphaFoldDB" id="A0AA39NV02"/>
<dbReference type="GO" id="GO:0031683">
    <property type="term" value="F:G-protein beta/gamma-subunit complex binding"/>
    <property type="evidence" value="ECO:0007669"/>
    <property type="project" value="InterPro"/>
</dbReference>
<evidence type="ECO:0000256" key="2">
    <source>
        <dbReference type="ARBA" id="ARBA00022741"/>
    </source>
</evidence>
<dbReference type="GO" id="GO:0007189">
    <property type="term" value="P:adenylate cyclase-activating G protein-coupled receptor signaling pathway"/>
    <property type="evidence" value="ECO:0007669"/>
    <property type="project" value="TreeGrafter"/>
</dbReference>
<dbReference type="GO" id="GO:0005525">
    <property type="term" value="F:GTP binding"/>
    <property type="evidence" value="ECO:0007669"/>
    <property type="project" value="UniProtKB-KW"/>
</dbReference>
<evidence type="ECO:0000256" key="3">
    <source>
        <dbReference type="ARBA" id="ARBA00022842"/>
    </source>
</evidence>
<dbReference type="SMART" id="SM00275">
    <property type="entry name" value="G_alpha"/>
    <property type="match status" value="1"/>
</dbReference>
<proteinExistence type="predicted"/>
<dbReference type="Gene3D" id="3.40.50.300">
    <property type="entry name" value="P-loop containing nucleotide triphosphate hydrolases"/>
    <property type="match status" value="1"/>
</dbReference>
<dbReference type="Pfam" id="PF00503">
    <property type="entry name" value="G-alpha"/>
    <property type="match status" value="1"/>
</dbReference>
<comment type="caution">
    <text evidence="7">The sequence shown here is derived from an EMBL/GenBank/DDBJ whole genome shotgun (WGS) entry which is preliminary data.</text>
</comment>
<dbReference type="Proteomes" id="UP001175227">
    <property type="component" value="Unassembled WGS sequence"/>
</dbReference>
<evidence type="ECO:0000256" key="4">
    <source>
        <dbReference type="ARBA" id="ARBA00023134"/>
    </source>
</evidence>
<dbReference type="GO" id="GO:0046872">
    <property type="term" value="F:metal ion binding"/>
    <property type="evidence" value="ECO:0007669"/>
    <property type="project" value="UniProtKB-KW"/>
</dbReference>
<keyword evidence="1" id="KW-0479">Metal-binding</keyword>